<evidence type="ECO:0000313" key="1">
    <source>
        <dbReference type="EMBL" id="WNY26809.1"/>
    </source>
</evidence>
<name>A0AA96ZVK4_9EURY</name>
<evidence type="ECO:0008006" key="3">
    <source>
        <dbReference type="Google" id="ProtNLM"/>
    </source>
</evidence>
<dbReference type="GeneID" id="89227997"/>
<accession>A0AA96ZVK4</accession>
<dbReference type="Proteomes" id="UP001304970">
    <property type="component" value="Chromosome"/>
</dbReference>
<organism evidence="1 2">
    <name type="scientific">Methanolapillus ohkumae</name>
    <dbReference type="NCBI Taxonomy" id="3028298"/>
    <lineage>
        <taxon>Archaea</taxon>
        <taxon>Methanobacteriati</taxon>
        <taxon>Methanobacteriota</taxon>
        <taxon>Stenosarchaea group</taxon>
        <taxon>Methanomicrobia</taxon>
        <taxon>Methanosarcinales</taxon>
        <taxon>Methanosarcinaceae</taxon>
        <taxon>Methanolapillus</taxon>
    </lineage>
</organism>
<gene>
    <name evidence="1" type="ORF">MsAm2_05890</name>
</gene>
<evidence type="ECO:0000313" key="2">
    <source>
        <dbReference type="Proteomes" id="UP001304970"/>
    </source>
</evidence>
<reference evidence="1 2" key="1">
    <citation type="submission" date="2023-07" db="EMBL/GenBank/DDBJ databases">
        <title>Closed genome sequence of Methanosarcinaceae archaeon Am2.</title>
        <authorList>
            <person name="Poehlein A."/>
            <person name="Protasov E."/>
            <person name="Platt K."/>
            <person name="Reeh H."/>
            <person name="Daniel R."/>
            <person name="Brune A."/>
        </authorList>
    </citation>
    <scope>NUCLEOTIDE SEQUENCE [LARGE SCALE GENOMIC DNA]</scope>
    <source>
        <strain evidence="1 2">Am2</strain>
    </source>
</reference>
<protein>
    <recommendedName>
        <fullName evidence="3">Apea-like HEPN domain-containing protein</fullName>
    </recommendedName>
</protein>
<dbReference type="RefSeq" id="WP_338098317.1">
    <property type="nucleotide sequence ID" value="NZ_CP131061.1"/>
</dbReference>
<proteinExistence type="predicted"/>
<dbReference type="AlphaFoldDB" id="A0AA96ZVK4"/>
<sequence>MQSVSYQENTLKEKLEYCFKEYETLIKGNSLFKINLPNLSSSPFPIDIIVKEFKKTRDGFAHGRFTDISDEAIAGFVAVKIFLYIMQLKHIGYNDENIHKILEKIYH</sequence>
<dbReference type="EMBL" id="CP131061">
    <property type="protein sequence ID" value="WNY26809.1"/>
    <property type="molecule type" value="Genomic_DNA"/>
</dbReference>
<keyword evidence="2" id="KW-1185">Reference proteome</keyword>